<keyword evidence="2" id="KW-1185">Reference proteome</keyword>
<comment type="caution">
    <text evidence="1">The sequence shown here is derived from an EMBL/GenBank/DDBJ whole genome shotgun (WGS) entry which is preliminary data.</text>
</comment>
<dbReference type="EMBL" id="AANC01000001">
    <property type="protein sequence ID" value="EAQ50865.1"/>
    <property type="molecule type" value="Genomic_DNA"/>
</dbReference>
<accession>A3XG86</accession>
<proteinExistence type="predicted"/>
<dbReference type="Gene3D" id="2.30.130.30">
    <property type="entry name" value="Hypothetical protein"/>
    <property type="match status" value="1"/>
</dbReference>
<organism evidence="1 2">
    <name type="scientific">Leeuwenhoekiella blandensis (strain CECT 7118 / CCUG 51940 / KCTC 22103 / MED217)</name>
    <name type="common">Flavobacterium sp. (strain MED217)</name>
    <dbReference type="NCBI Taxonomy" id="398720"/>
    <lineage>
        <taxon>Bacteria</taxon>
        <taxon>Pseudomonadati</taxon>
        <taxon>Bacteroidota</taxon>
        <taxon>Flavobacteriia</taxon>
        <taxon>Flavobacteriales</taxon>
        <taxon>Flavobacteriaceae</taxon>
        <taxon>Leeuwenhoekiella</taxon>
    </lineage>
</organism>
<name>A3XG86_LEEBM</name>
<reference evidence="1 2" key="1">
    <citation type="journal article" date="2007" name="Nature">
        <title>Light stimulates growth of proteorhodopsin-containing marine Flavobacteria.</title>
        <authorList>
            <person name="Gomez-Consarnau L."/>
            <person name="Gonzalez J.M."/>
            <person name="Coll-Llado M."/>
            <person name="Gourdon P."/>
            <person name="Pascher T."/>
            <person name="Neutze R."/>
            <person name="Pedros-Alio C."/>
            <person name="Pinhassi J."/>
        </authorList>
    </citation>
    <scope>NUCLEOTIDE SEQUENCE [LARGE SCALE GENOMIC DNA]</scope>
    <source>
        <strain evidence="1 2">MED217</strain>
    </source>
</reference>
<protein>
    <recommendedName>
        <fullName evidence="3">ASCH domain-containing protein</fullName>
    </recommendedName>
</protein>
<dbReference type="eggNOG" id="ENOG5033I4C">
    <property type="taxonomic scope" value="Bacteria"/>
</dbReference>
<evidence type="ECO:0000313" key="2">
    <source>
        <dbReference type="Proteomes" id="UP000001601"/>
    </source>
</evidence>
<gene>
    <name evidence="1" type="ORF">MED217_15020</name>
</gene>
<sequence length="141" mass="16468">MLGCVILKMVLGFKKQFVEKIKAGSKKHTIREDKKNRWKVGNKIHFATGIRTKAYNQFADGVCTLIEPFEVKYKYEDRKTTANVFVNNELLGQAIWFDCKLKSSSFSVDMLSANDGFTRTNDFFDWFDKDFKGKLIHWDLH</sequence>
<dbReference type="AlphaFoldDB" id="A3XG86"/>
<evidence type="ECO:0000313" key="1">
    <source>
        <dbReference type="EMBL" id="EAQ50865.1"/>
    </source>
</evidence>
<dbReference type="Proteomes" id="UP000001601">
    <property type="component" value="Unassembled WGS sequence"/>
</dbReference>
<evidence type="ECO:0008006" key="3">
    <source>
        <dbReference type="Google" id="ProtNLM"/>
    </source>
</evidence>
<dbReference type="HOGENOM" id="CLU_149976_0_0_10"/>